<dbReference type="SUPFAM" id="SSF54211">
    <property type="entry name" value="Ribosomal protein S5 domain 2-like"/>
    <property type="match status" value="1"/>
</dbReference>
<dbReference type="PROSITE" id="PS51786">
    <property type="entry name" value="LON_PROTEOLYTIC"/>
    <property type="match status" value="1"/>
</dbReference>
<protein>
    <recommendedName>
        <fullName evidence="2">Lon proteolytic domain-containing protein</fullName>
    </recommendedName>
</protein>
<dbReference type="Gene3D" id="3.30.230.10">
    <property type="match status" value="1"/>
</dbReference>
<organism evidence="3 4">
    <name type="scientific">Moorena bouillonii PNG</name>
    <dbReference type="NCBI Taxonomy" id="568701"/>
    <lineage>
        <taxon>Bacteria</taxon>
        <taxon>Bacillati</taxon>
        <taxon>Cyanobacteriota</taxon>
        <taxon>Cyanophyceae</taxon>
        <taxon>Coleofasciculales</taxon>
        <taxon>Coleofasciculaceae</taxon>
        <taxon>Moorena</taxon>
    </lineage>
</organism>
<sequence>MVTAIASLLMNQSVRTDTAMTGEINLSGEVLPIGGVREKVLAAHRSGIKRVLLPQQNQKDLVDVPDDVRNQMEFILCDRIEQVLENALLHQQEVKSQQDSEDGHHKITKLFQMFSN</sequence>
<evidence type="ECO:0000256" key="1">
    <source>
        <dbReference type="PROSITE-ProRule" id="PRU01122"/>
    </source>
</evidence>
<dbReference type="GO" id="GO:0030163">
    <property type="term" value="P:protein catabolic process"/>
    <property type="evidence" value="ECO:0007669"/>
    <property type="project" value="InterPro"/>
</dbReference>
<dbReference type="Pfam" id="PF05362">
    <property type="entry name" value="Lon_C"/>
    <property type="match status" value="1"/>
</dbReference>
<name>A0A1U7N9R8_9CYAN</name>
<evidence type="ECO:0000313" key="3">
    <source>
        <dbReference type="EMBL" id="OLT62679.1"/>
    </source>
</evidence>
<reference evidence="3 4" key="1">
    <citation type="submission" date="2016-10" db="EMBL/GenBank/DDBJ databases">
        <title>Comparative genomics uncovers the prolific and rare metabolic potential of the cyanobacterial genus Moorea.</title>
        <authorList>
            <person name="Leao T."/>
            <person name="Castelao G."/>
            <person name="Korobeynikov A."/>
            <person name="Monroe E.A."/>
            <person name="Podell S."/>
            <person name="Glukhov E."/>
            <person name="Allen E."/>
            <person name="Gerwick W.H."/>
            <person name="Gerwick L."/>
        </authorList>
    </citation>
    <scope>NUCLEOTIDE SEQUENCE [LARGE SCALE GENOMIC DNA]</scope>
    <source>
        <strain evidence="3 4">PNG5-198</strain>
    </source>
</reference>
<dbReference type="GO" id="GO:0004252">
    <property type="term" value="F:serine-type endopeptidase activity"/>
    <property type="evidence" value="ECO:0007669"/>
    <property type="project" value="InterPro"/>
</dbReference>
<dbReference type="GO" id="GO:0006508">
    <property type="term" value="P:proteolysis"/>
    <property type="evidence" value="ECO:0007669"/>
    <property type="project" value="InterPro"/>
</dbReference>
<dbReference type="InterPro" id="IPR027065">
    <property type="entry name" value="Lon_Prtase"/>
</dbReference>
<dbReference type="GO" id="GO:0004176">
    <property type="term" value="F:ATP-dependent peptidase activity"/>
    <property type="evidence" value="ECO:0007669"/>
    <property type="project" value="InterPro"/>
</dbReference>
<dbReference type="Proteomes" id="UP000186657">
    <property type="component" value="Unassembled WGS sequence"/>
</dbReference>
<dbReference type="PRINTS" id="PR00830">
    <property type="entry name" value="ENDOLAPTASE"/>
</dbReference>
<comment type="caution">
    <text evidence="1">Lacks conserved residue(s) required for the propagation of feature annotation.</text>
</comment>
<keyword evidence="4" id="KW-1185">Reference proteome</keyword>
<evidence type="ECO:0000313" key="4">
    <source>
        <dbReference type="Proteomes" id="UP000186657"/>
    </source>
</evidence>
<evidence type="ECO:0000259" key="2">
    <source>
        <dbReference type="PROSITE" id="PS51786"/>
    </source>
</evidence>
<dbReference type="InterPro" id="IPR008269">
    <property type="entry name" value="Lon_proteolytic"/>
</dbReference>
<gene>
    <name evidence="3" type="ORF">BJP37_30270</name>
</gene>
<comment type="caution">
    <text evidence="3">The sequence shown here is derived from an EMBL/GenBank/DDBJ whole genome shotgun (WGS) entry which is preliminary data.</text>
</comment>
<proteinExistence type="predicted"/>
<dbReference type="InterPro" id="IPR014721">
    <property type="entry name" value="Ribsml_uS5_D2-typ_fold_subgr"/>
</dbReference>
<dbReference type="GO" id="GO:0005524">
    <property type="term" value="F:ATP binding"/>
    <property type="evidence" value="ECO:0007669"/>
    <property type="project" value="InterPro"/>
</dbReference>
<dbReference type="AlphaFoldDB" id="A0A1U7N9R8"/>
<dbReference type="PANTHER" id="PTHR10046">
    <property type="entry name" value="ATP DEPENDENT LON PROTEASE FAMILY MEMBER"/>
    <property type="match status" value="1"/>
</dbReference>
<dbReference type="InterPro" id="IPR020568">
    <property type="entry name" value="Ribosomal_Su5_D2-typ_SF"/>
</dbReference>
<dbReference type="EMBL" id="MKZS01000001">
    <property type="protein sequence ID" value="OLT62679.1"/>
    <property type="molecule type" value="Genomic_DNA"/>
</dbReference>
<feature type="domain" description="Lon proteolytic" evidence="2">
    <location>
        <begin position="1"/>
        <end position="90"/>
    </location>
</feature>
<accession>A0A1U7N9R8</accession>